<keyword evidence="2" id="KW-0597">Phosphoprotein</keyword>
<dbReference type="EMBL" id="AJVK01028676">
    <property type="status" value="NOT_ANNOTATED_CDS"/>
    <property type="molecule type" value="Genomic_DNA"/>
</dbReference>
<organism evidence="8 9">
    <name type="scientific">Phlebotomus papatasi</name>
    <name type="common">Sandfly</name>
    <dbReference type="NCBI Taxonomy" id="29031"/>
    <lineage>
        <taxon>Eukaryota</taxon>
        <taxon>Metazoa</taxon>
        <taxon>Ecdysozoa</taxon>
        <taxon>Arthropoda</taxon>
        <taxon>Hexapoda</taxon>
        <taxon>Insecta</taxon>
        <taxon>Pterygota</taxon>
        <taxon>Neoptera</taxon>
        <taxon>Endopterygota</taxon>
        <taxon>Diptera</taxon>
        <taxon>Nematocera</taxon>
        <taxon>Psychodoidea</taxon>
        <taxon>Psychodidae</taxon>
        <taxon>Phlebotomus</taxon>
        <taxon>Phlebotomus</taxon>
    </lineage>
</organism>
<feature type="compositionally biased region" description="Basic and acidic residues" evidence="6">
    <location>
        <begin position="1310"/>
        <end position="1319"/>
    </location>
</feature>
<reference evidence="8" key="1">
    <citation type="submission" date="2022-08" db="UniProtKB">
        <authorList>
            <consortium name="EnsemblMetazoa"/>
        </authorList>
    </citation>
    <scope>IDENTIFICATION</scope>
    <source>
        <strain evidence="8">Israel</strain>
    </source>
</reference>
<comment type="subcellular location">
    <subcellularLocation>
        <location evidence="1">Membrane</location>
    </subcellularLocation>
</comment>
<dbReference type="EMBL" id="AJVK01028677">
    <property type="status" value="NOT_ANNOTATED_CDS"/>
    <property type="molecule type" value="Genomic_DNA"/>
</dbReference>
<dbReference type="Proteomes" id="UP000092462">
    <property type="component" value="Unassembled WGS sequence"/>
</dbReference>
<feature type="compositionally biased region" description="Basic and acidic residues" evidence="6">
    <location>
        <begin position="263"/>
        <end position="277"/>
    </location>
</feature>
<feature type="region of interest" description="Disordered" evidence="6">
    <location>
        <begin position="446"/>
        <end position="474"/>
    </location>
</feature>
<feature type="compositionally biased region" description="Low complexity" evidence="6">
    <location>
        <begin position="39"/>
        <end position="50"/>
    </location>
</feature>
<evidence type="ECO:0000313" key="9">
    <source>
        <dbReference type="Proteomes" id="UP000092462"/>
    </source>
</evidence>
<evidence type="ECO:0000256" key="1">
    <source>
        <dbReference type="ARBA" id="ARBA00004370"/>
    </source>
</evidence>
<feature type="compositionally biased region" description="Polar residues" evidence="6">
    <location>
        <begin position="1235"/>
        <end position="1248"/>
    </location>
</feature>
<feature type="domain" description="SOGA coiled-coil" evidence="7">
    <location>
        <begin position="475"/>
        <end position="556"/>
    </location>
</feature>
<feature type="region of interest" description="Disordered" evidence="6">
    <location>
        <begin position="1302"/>
        <end position="1333"/>
    </location>
</feature>
<dbReference type="PANTHER" id="PTHR15742">
    <property type="entry name" value="GIRDIN"/>
    <property type="match status" value="1"/>
</dbReference>
<evidence type="ECO:0000256" key="4">
    <source>
        <dbReference type="ARBA" id="ARBA00023136"/>
    </source>
</evidence>
<feature type="coiled-coil region" evidence="5">
    <location>
        <begin position="608"/>
        <end position="757"/>
    </location>
</feature>
<evidence type="ECO:0000256" key="6">
    <source>
        <dbReference type="SAM" id="MobiDB-lite"/>
    </source>
</evidence>
<evidence type="ECO:0000256" key="5">
    <source>
        <dbReference type="SAM" id="Coils"/>
    </source>
</evidence>
<dbReference type="PANTHER" id="PTHR15742:SF5">
    <property type="entry name" value="GIRDIN"/>
    <property type="match status" value="1"/>
</dbReference>
<name>A0A1B0D9Z7_PHLPP</name>
<dbReference type="GO" id="GO:0005615">
    <property type="term" value="C:extracellular space"/>
    <property type="evidence" value="ECO:0007669"/>
    <property type="project" value="InterPro"/>
</dbReference>
<evidence type="ECO:0000256" key="2">
    <source>
        <dbReference type="ARBA" id="ARBA00022553"/>
    </source>
</evidence>
<dbReference type="VEuPathDB" id="VectorBase:PPAI004502"/>
<feature type="region of interest" description="Disordered" evidence="6">
    <location>
        <begin position="263"/>
        <end position="357"/>
    </location>
</feature>
<evidence type="ECO:0000256" key="3">
    <source>
        <dbReference type="ARBA" id="ARBA00023054"/>
    </source>
</evidence>
<feature type="region of interest" description="Disordered" evidence="6">
    <location>
        <begin position="1187"/>
        <end position="1214"/>
    </location>
</feature>
<feature type="region of interest" description="Disordered" evidence="6">
    <location>
        <begin position="379"/>
        <end position="433"/>
    </location>
</feature>
<feature type="compositionally biased region" description="Basic and acidic residues" evidence="6">
    <location>
        <begin position="315"/>
        <end position="334"/>
    </location>
</feature>
<feature type="region of interest" description="Disordered" evidence="6">
    <location>
        <begin position="30"/>
        <end position="51"/>
    </location>
</feature>
<proteinExistence type="predicted"/>
<feature type="compositionally biased region" description="Basic and acidic residues" evidence="6">
    <location>
        <begin position="406"/>
        <end position="415"/>
    </location>
</feature>
<sequence length="1487" mass="169736">MTRSSGISEAVFVAEGGSGDIQFLIHVKNNTTPPKQEDTFSTSTDTTDTTLVGVSEKGDRNLLEQIDNLKKELETTKTRCERAERDKSDILLRRLASIDTVPNRTAASEALKLQQKVNELKQQVEDLRDDKRSLSLKVKELEADLDARPSKSIEHELKIKLKQAEALCESLMDENEDIKKELKNMEQEIDEMQDNFREEQADEYSTVKKELEQTTKNCRILSFKLKKSERKIEQLEQEKQALQLTGDLPMKIRQLEEELKLAKDVAKRLQSEADTKKKTPSLGKIGKSTSADGKITRESLTRGGSQEDPNQLQRDLQDSMEREADLREQLKFAEEEYSSSRIRSVEKDEGISDEEDPAELRVLLELNEQEASVLRRKVEELETGNDKKDKQIKELEDRLQTATKAQKNEVTEKPKLPTILSKTPAGINAANEKKIKSLEEELTTTKKKLQEKTKEVQQLQDTKSSRESLSGDQSVNLKRQLQTVESEAAVLRTKLQTVEQENDKILAENKKLQLQVARGARKDSAPSLNAVNSTGNGEELKKLEQERDELSKKLKEVLETTADNLPTRVAKKYSETLTKFQLKTMIEDLEKEVIQYRVIAAKCGAETLDKLETENTKLSGQLKESQDKLKTANSEIKTLKTKATTSAKNGDLEAKVKTAEKETKNLLDKVADLEDKYSKQEGQMKQLQASNKLLENQISLGKDEAKKLQEELEKEKREKNRWETKVADLDSDLQAARKNTEKVKANLEKEISSLKTKSSSSEAPSKLVTQLKEKISELEATVTKDGEKYKDLTGKYELLEEEHVLIKAQLTSEKEKAQNEVASLKKKLSEAKDRDSRNKSETETLTKRLSEAKEKIADLESRNVKMSAIELERNRLKSSLEETERLFEKLKKENEMNADQVMQLKRENDEARKKLDDFERVHKVERSLTDQNVLLEQEIKKLRLKVDTTETAMKSEVASTRLRYEQQVTNLQSELSSMHNQCERFKRDRDTFKQLLEGAQKTIHDLKHSSGRQSRASVHSSGDEDDKSKIVALEQQVGCLEDELSESRLECSKLKTELISEKTNSEIKISEMQSQLNEYEEEKVLASGRTKIPGTKTRLELSWQKEREELQRLLSETSTLARDLRQTLFEVERERDKERLEMRRKLDQLKRNTEDEMEDGRKKISELQCDLLELRDAHAKLRTANEKLRRERDRYERERENTSKRRMEQDGEKKVGALLQTVDELVKIAPDLQIVSSNSHPPANSTHLAPTPLPRRSKSRSPSPGPSPIQISSVLARLAEASEELRRYQRLCEDDRERDRIRRGGMRRAASTEHDESSSRHSRLSRSSAQNGSLYRKSLSLDQSMQHEQQMIWKQDDDSMSSLQSIDSELGGMVRDSSLDSRLSAGSTQSDLPRGPRKKKRGIMGKLRSLTKTKSVESDASKDLKGRLSGMFRRSRGSSLEKSLDDPNHPVAVTTIDPQTDNPETVKKVTVKPPTPLTTPSSQRKNK</sequence>
<feature type="region of interest" description="Disordered" evidence="6">
    <location>
        <begin position="518"/>
        <end position="538"/>
    </location>
</feature>
<feature type="region of interest" description="Disordered" evidence="6">
    <location>
        <begin position="1378"/>
        <end position="1487"/>
    </location>
</feature>
<feature type="compositionally biased region" description="Basic and acidic residues" evidence="6">
    <location>
        <begin position="379"/>
        <end position="399"/>
    </location>
</feature>
<feature type="compositionally biased region" description="Basic and acidic residues" evidence="6">
    <location>
        <begin position="1414"/>
        <end position="1426"/>
    </location>
</feature>
<feature type="region of interest" description="Disordered" evidence="6">
    <location>
        <begin position="1006"/>
        <end position="1027"/>
    </location>
</feature>
<dbReference type="Pfam" id="PF11365">
    <property type="entry name" value="SOGA"/>
    <property type="match status" value="1"/>
</dbReference>
<feature type="region of interest" description="Disordered" evidence="6">
    <location>
        <begin position="811"/>
        <end position="845"/>
    </location>
</feature>
<accession>A0A1B0D9Z7</accession>
<keyword evidence="9" id="KW-1185">Reference proteome</keyword>
<dbReference type="GO" id="GO:0016020">
    <property type="term" value="C:membrane"/>
    <property type="evidence" value="ECO:0007669"/>
    <property type="project" value="UniProtKB-SubCell"/>
</dbReference>
<keyword evidence="3 5" id="KW-0175">Coiled coil</keyword>
<feature type="compositionally biased region" description="Polar residues" evidence="6">
    <location>
        <begin position="302"/>
        <end position="314"/>
    </location>
</feature>
<dbReference type="Gene3D" id="1.10.287.1490">
    <property type="match status" value="1"/>
</dbReference>
<feature type="compositionally biased region" description="Polar residues" evidence="6">
    <location>
        <begin position="1011"/>
        <end position="1020"/>
    </location>
</feature>
<feature type="coiled-coil region" evidence="5">
    <location>
        <begin position="1271"/>
        <end position="1298"/>
    </location>
</feature>
<evidence type="ECO:0000259" key="7">
    <source>
        <dbReference type="Pfam" id="PF11365"/>
    </source>
</evidence>
<evidence type="ECO:0000313" key="8">
    <source>
        <dbReference type="EnsemblMetazoa" id="PPAI004502-PA"/>
    </source>
</evidence>
<dbReference type="InterPro" id="IPR027881">
    <property type="entry name" value="SOGA_CC"/>
</dbReference>
<dbReference type="InterPro" id="IPR049885">
    <property type="entry name" value="MTCL1-3"/>
</dbReference>
<dbReference type="GO" id="GO:0010506">
    <property type="term" value="P:regulation of autophagy"/>
    <property type="evidence" value="ECO:0007669"/>
    <property type="project" value="InterPro"/>
</dbReference>
<feature type="compositionally biased region" description="Basic and acidic residues" evidence="6">
    <location>
        <begin position="827"/>
        <end position="845"/>
    </location>
</feature>
<keyword evidence="4" id="KW-0472">Membrane</keyword>
<feature type="compositionally biased region" description="Polar residues" evidence="6">
    <location>
        <begin position="526"/>
        <end position="536"/>
    </location>
</feature>
<protein>
    <recommendedName>
        <fullName evidence="7">SOGA coiled-coil domain-containing protein</fullName>
    </recommendedName>
</protein>
<dbReference type="VEuPathDB" id="VectorBase:PPAPM1_007772"/>
<feature type="compositionally biased region" description="Polar residues" evidence="6">
    <location>
        <begin position="1380"/>
        <end position="1391"/>
    </location>
</feature>
<dbReference type="EnsemblMetazoa" id="PPAI004502-RA">
    <property type="protein sequence ID" value="PPAI004502-PA"/>
    <property type="gene ID" value="PPAI004502"/>
</dbReference>
<feature type="region of interest" description="Disordered" evidence="6">
    <location>
        <begin position="1235"/>
        <end position="1270"/>
    </location>
</feature>